<dbReference type="InterPro" id="IPR027120">
    <property type="entry name" value="Smc2_ABC"/>
</dbReference>
<evidence type="ECO:0000313" key="12">
    <source>
        <dbReference type="EMBL" id="KAE8302376.1"/>
    </source>
</evidence>
<dbReference type="InterPro" id="IPR010935">
    <property type="entry name" value="SMC_hinge"/>
</dbReference>
<dbReference type="GO" id="GO:0016887">
    <property type="term" value="F:ATP hydrolysis activity"/>
    <property type="evidence" value="ECO:0007669"/>
    <property type="project" value="InterPro"/>
</dbReference>
<dbReference type="HOGENOM" id="CLU_245316_0_0_1"/>
<dbReference type="GO" id="GO:0003682">
    <property type="term" value="F:chromatin binding"/>
    <property type="evidence" value="ECO:0000318"/>
    <property type="project" value="GO_Central"/>
</dbReference>
<evidence type="ECO:0000313" key="13">
    <source>
        <dbReference type="Proteomes" id="UP000001548"/>
    </source>
</evidence>
<dbReference type="GO" id="GO:0005524">
    <property type="term" value="F:ATP binding"/>
    <property type="evidence" value="ECO:0007669"/>
    <property type="project" value="UniProtKB-KW"/>
</dbReference>
<dbReference type="OMA" id="ECAGTTI"/>
<proteinExistence type="inferred from homology"/>
<evidence type="ECO:0000256" key="5">
    <source>
        <dbReference type="ARBA" id="ARBA00022840"/>
    </source>
</evidence>
<dbReference type="SUPFAM" id="SSF75553">
    <property type="entry name" value="Smc hinge domain"/>
    <property type="match status" value="1"/>
</dbReference>
<dbReference type="FunCoup" id="A8B8X0">
    <property type="interactions" value="272"/>
</dbReference>
<evidence type="ECO:0000256" key="2">
    <source>
        <dbReference type="ARBA" id="ARBA00022618"/>
    </source>
</evidence>
<dbReference type="GO" id="GO:0000796">
    <property type="term" value="C:condensin complex"/>
    <property type="evidence" value="ECO:0000318"/>
    <property type="project" value="GO_Central"/>
</dbReference>
<dbReference type="GO" id="GO:0051301">
    <property type="term" value="P:cell division"/>
    <property type="evidence" value="ECO:0007669"/>
    <property type="project" value="UniProtKB-KW"/>
</dbReference>
<feature type="region of interest" description="Disordered" evidence="11">
    <location>
        <begin position="1264"/>
        <end position="1285"/>
    </location>
</feature>
<keyword evidence="4" id="KW-0498">Mitosis</keyword>
<dbReference type="InterPro" id="IPR003395">
    <property type="entry name" value="RecF/RecN/SMC_N"/>
</dbReference>
<dbReference type="GO" id="GO:0000785">
    <property type="term" value="C:chromatin"/>
    <property type="evidence" value="ECO:0000318"/>
    <property type="project" value="GO_Central"/>
</dbReference>
<dbReference type="RefSeq" id="XP_001708709.1">
    <property type="nucleotide sequence ID" value="XM_001708657.1"/>
</dbReference>
<accession>A8B8X0</accession>
<keyword evidence="8" id="KW-0539">Nucleus</keyword>
<evidence type="ECO:0000256" key="8">
    <source>
        <dbReference type="ARBA" id="ARBA00023242"/>
    </source>
</evidence>
<keyword evidence="9" id="KW-0131">Cell cycle</keyword>
<dbReference type="Proteomes" id="UP000001548">
    <property type="component" value="Unassembled WGS sequence"/>
</dbReference>
<reference evidence="12 13" key="1">
    <citation type="journal article" date="2007" name="Science">
        <title>Genomic minimalism in the early diverging intestinal parasite Giardia lamblia.</title>
        <authorList>
            <person name="Morrison H.G."/>
            <person name="McArthur A.G."/>
            <person name="Gillin F.D."/>
            <person name="Aley S.B."/>
            <person name="Adam R.D."/>
            <person name="Olsen G.J."/>
            <person name="Best A.A."/>
            <person name="Cande W.Z."/>
            <person name="Chen F."/>
            <person name="Cipriano M.J."/>
            <person name="Davids B.J."/>
            <person name="Dawson S.C."/>
            <person name="Elmendorf H.G."/>
            <person name="Hehl A.B."/>
            <person name="Holder M.E."/>
            <person name="Huse S.M."/>
            <person name="Kim U.U."/>
            <person name="Lasek-Nesselquist E."/>
            <person name="Manning G."/>
            <person name="Nigam A."/>
            <person name="Nixon J.E."/>
            <person name="Palm D."/>
            <person name="Passamaneck N.E."/>
            <person name="Prabhu A."/>
            <person name="Reich C.I."/>
            <person name="Reiner D.S."/>
            <person name="Samuelson J."/>
            <person name="Svard S.G."/>
            <person name="Sogin M.L."/>
        </authorList>
    </citation>
    <scope>NUCLEOTIDE SEQUENCE [LARGE SCALE GENOMIC DNA]</scope>
    <source>
        <strain evidence="12 13">WB C6</strain>
    </source>
</reference>
<feature type="coiled-coil region" evidence="10">
    <location>
        <begin position="297"/>
        <end position="359"/>
    </location>
</feature>
<sequence length="1576" mass="173485">MYIQEIILDGFKSYATQTRIGPFDPSFTAITGLNGTGKSNVLDAICFVLGISSLSRIRVTSLTELIYKQGQAGITKASATLVLNNEDPAQSPPGYESYPVLEISRQIFKNGTTKYLLNGTVSKLRVIKHLFRSAGLNVDNPTFLVLQGRITTILSMKPMELLGLIEECAGTTIYDNNRSEAVKIFSAKESKLQEVSDTLSLDIFPRLQKLDSERQAAVELGRLESAMKTMGLLADAHKLHAMAVQFLSICQAKRAQQAHIQEIVQESKMIEEHTRELVEAIRALDIEAQGFEANTQLERLTSEYSGAKSEMEVLAERVRAMQSQKVTLRKVICDTEGSYKAIKEKISRFQQDLKKVDNDPKVRCLAEKLDQILTEQKLTEARLMLTTSGSLLKANVKKDFLRISVPLTIDDGLASPGPALVEFQSGIRSLLSSCPHPSNSMDIYSTLWAKMPQILHSEGHVMLERFIGDSADWVFSLRGADALTPSEILSNLSLLFSKISVDIESPLGAFVSTHAKIAFSSTNGLKVAAETDEANAGTLGQKIQGLFGHLGKLLAQITELSALFVSIGHPEAAQHGPAVLQPKQTELYTLIVNPKTGFMDTDQFQAMDTLKDELTKLLQMDHQALFSEMNNTAGVLFGMLCAHILQGHDMSMKALNLSSLRYIDMLEGSIRPLRLLAIKFFDTLAQRVTAFASRVDTALMDVSPNACLATVLKACSANASFSAVAYMIASLPLDTRLAYDLIGPTLGFFTINTKRIEEYCQETCGFVDERRYCQVIRILEMVALPKLFHVVFTSAEKAMKFIRSKAVCTERITAVPLDKISRKGIRNCRDVQDALVKERAFFLTDFVSSINSTVSDYVFGKAVLCESTASARRIAYSSSLGFKCITLDGDVVSPSGNVSGGSRSFNLSSPASVFSAADTYRRNGGAQVLLTPVKGTEAEFVDNTASSLYYEFVKMEAPTSSQARNIHVAVSKVVDAAKLSLYAAHKCEDEILSLIAAYNLQHFQARLPLSVSNVFSEERVTHISIPCQLAALLELQEDHKKCDASILKIAESTGKVILLDRLMAEMKTLVSDMNETENPASLKDKLKSCTKQAALLEAQLSELTDQHNKKALEEGLVISEEEERSLQVIIIENTKELKDIEDALSAATKSLDKHTERVEAAHMRFKEQSKHLEGLIDDKLSKEAEYKTLQGRLKEIDKQISTETETLDALKETSLRMCREHESLISRLDAALGSICTLLSTGTNYLQCITELQNYGTVQIDMSEGPRHATSKGHKGHKGQKRGEGDGDLAFLQPKLLQALNELQSGHDSAQSRARYDELTNLIANCAIIMETVAARMQSLNNQDNGSDPVQFLLANPDAFEELQAKLKTVHSKLVLSAGVSAGAQGTYEELRSNAMELQRLRDKILNDKEKILAFISQIDDKKMDALRASYERINSDLNKVFAVLLPGSQANLKTVDPNDLSKGVFFDVKLGTTSTTISCLSGGQRSLLALSLIFSLLLYKPCPLYILDEIDAALDLNHTHNIGVLIKRSFPQSQFVIVSLKDGLFSNANVLLKTKFVGGSSAIDRYVRNNESTST</sequence>
<keyword evidence="3" id="KW-0547">Nucleotide-binding</keyword>
<dbReference type="Pfam" id="PF06470">
    <property type="entry name" value="SMC_hinge"/>
    <property type="match status" value="1"/>
</dbReference>
<dbReference type="EMBL" id="AACB03000004">
    <property type="protein sequence ID" value="KAE8302376.1"/>
    <property type="molecule type" value="Genomic_DNA"/>
</dbReference>
<dbReference type="InterPro" id="IPR027417">
    <property type="entry name" value="P-loop_NTPase"/>
</dbReference>
<comment type="similarity">
    <text evidence="1">Belongs to the SMC family. SMC2 subfamily.</text>
</comment>
<evidence type="ECO:0000256" key="4">
    <source>
        <dbReference type="ARBA" id="ARBA00022776"/>
    </source>
</evidence>
<dbReference type="InterPro" id="IPR024704">
    <property type="entry name" value="SMC"/>
</dbReference>
<dbReference type="GeneID" id="5701624"/>
<dbReference type="CDD" id="cd03273">
    <property type="entry name" value="ABC_SMC2_euk"/>
    <property type="match status" value="1"/>
</dbReference>
<protein>
    <submittedName>
        <fullName evidence="12">Chromosome segregation ATPase</fullName>
    </submittedName>
</protein>
<dbReference type="InterPro" id="IPR036277">
    <property type="entry name" value="SMC_hinge_sf"/>
</dbReference>
<evidence type="ECO:0000256" key="9">
    <source>
        <dbReference type="ARBA" id="ARBA00023306"/>
    </source>
</evidence>
<evidence type="ECO:0000256" key="7">
    <source>
        <dbReference type="ARBA" id="ARBA00023067"/>
    </source>
</evidence>
<dbReference type="PIRSF" id="PIRSF005719">
    <property type="entry name" value="SMC"/>
    <property type="match status" value="1"/>
</dbReference>
<feature type="coiled-coil region" evidence="10">
    <location>
        <begin position="1137"/>
        <end position="1213"/>
    </location>
</feature>
<dbReference type="VEuPathDB" id="GiardiaDB:GL50803_23185"/>
<dbReference type="STRING" id="184922.A8B8X0"/>
<comment type="caution">
    <text evidence="12">The sequence shown here is derived from an EMBL/GenBank/DDBJ whole genome shotgun (WGS) entry which is preliminary data.</text>
</comment>
<evidence type="ECO:0000256" key="11">
    <source>
        <dbReference type="SAM" id="MobiDB-lite"/>
    </source>
</evidence>
<feature type="compositionally biased region" description="Basic residues" evidence="11">
    <location>
        <begin position="1269"/>
        <end position="1280"/>
    </location>
</feature>
<dbReference type="GO" id="GO:0000793">
    <property type="term" value="C:condensed chromosome"/>
    <property type="evidence" value="ECO:0000318"/>
    <property type="project" value="GO_Central"/>
</dbReference>
<evidence type="ECO:0000256" key="6">
    <source>
        <dbReference type="ARBA" id="ARBA00023054"/>
    </source>
</evidence>
<dbReference type="SUPFAM" id="SSF52540">
    <property type="entry name" value="P-loop containing nucleoside triphosphate hydrolases"/>
    <property type="match status" value="1"/>
</dbReference>
<keyword evidence="7" id="KW-0226">DNA condensation</keyword>
<name>A8B8X0_GIAIC</name>
<keyword evidence="5" id="KW-0067">ATP-binding</keyword>
<dbReference type="PANTHER" id="PTHR43941">
    <property type="entry name" value="STRUCTURAL MAINTENANCE OF CHROMOSOMES PROTEIN 2"/>
    <property type="match status" value="1"/>
</dbReference>
<feature type="coiled-coil region" evidence="10">
    <location>
        <begin position="1086"/>
        <end position="1113"/>
    </location>
</feature>
<evidence type="ECO:0000256" key="10">
    <source>
        <dbReference type="SAM" id="Coils"/>
    </source>
</evidence>
<dbReference type="KEGG" id="gla:GL50803_0023185"/>
<dbReference type="Pfam" id="PF02463">
    <property type="entry name" value="SMC_N"/>
    <property type="match status" value="1"/>
</dbReference>
<dbReference type="Gene3D" id="3.30.70.1620">
    <property type="match status" value="1"/>
</dbReference>
<keyword evidence="6 10" id="KW-0175">Coiled coil</keyword>
<evidence type="ECO:0000256" key="1">
    <source>
        <dbReference type="ARBA" id="ARBA00005231"/>
    </source>
</evidence>
<dbReference type="PANTHER" id="PTHR43941:SF1">
    <property type="entry name" value="STRUCTURAL MAINTENANCE OF CHROMOSOMES PROTEIN 2"/>
    <property type="match status" value="1"/>
</dbReference>
<dbReference type="Gene3D" id="3.40.50.300">
    <property type="entry name" value="P-loop containing nucleotide triphosphate hydrolases"/>
    <property type="match status" value="2"/>
</dbReference>
<gene>
    <name evidence="12" type="ORF">GL50803_0023185</name>
</gene>
<organism evidence="12 13">
    <name type="scientific">Giardia intestinalis (strain ATCC 50803 / WB clone C6)</name>
    <name type="common">Giardia lamblia</name>
    <dbReference type="NCBI Taxonomy" id="184922"/>
    <lineage>
        <taxon>Eukaryota</taxon>
        <taxon>Metamonada</taxon>
        <taxon>Diplomonadida</taxon>
        <taxon>Hexamitidae</taxon>
        <taxon>Giardiinae</taxon>
        <taxon>Giardia</taxon>
    </lineage>
</organism>
<evidence type="ECO:0000256" key="3">
    <source>
        <dbReference type="ARBA" id="ARBA00022741"/>
    </source>
</evidence>
<dbReference type="GO" id="GO:0007076">
    <property type="term" value="P:mitotic chromosome condensation"/>
    <property type="evidence" value="ECO:0000318"/>
    <property type="project" value="GO_Central"/>
</dbReference>
<keyword evidence="13" id="KW-1185">Reference proteome</keyword>
<keyword evidence="2" id="KW-0132">Cell division</keyword>